<accession>A0A4R9AYM7</accession>
<dbReference type="GO" id="GO:0009253">
    <property type="term" value="P:peptidoglycan catabolic process"/>
    <property type="evidence" value="ECO:0007669"/>
    <property type="project" value="TreeGrafter"/>
</dbReference>
<feature type="chain" id="PRO_5039518519" evidence="2">
    <location>
        <begin position="22"/>
        <end position="255"/>
    </location>
</feature>
<dbReference type="InterPro" id="IPR043426">
    <property type="entry name" value="MltB-like"/>
</dbReference>
<keyword evidence="4" id="KW-1185">Reference proteome</keyword>
<evidence type="ECO:0000313" key="3">
    <source>
        <dbReference type="EMBL" id="TFD72653.1"/>
    </source>
</evidence>
<dbReference type="AlphaFoldDB" id="A0A4R9AYM7"/>
<evidence type="ECO:0000256" key="2">
    <source>
        <dbReference type="SAM" id="SignalP"/>
    </source>
</evidence>
<comment type="caution">
    <text evidence="3">The sequence shown here is derived from an EMBL/GenBank/DDBJ whole genome shotgun (WGS) entry which is preliminary data.</text>
</comment>
<reference evidence="3 4" key="1">
    <citation type="submission" date="2019-03" db="EMBL/GenBank/DDBJ databases">
        <title>Genomics of glacier-inhabiting Cryobacterium strains.</title>
        <authorList>
            <person name="Liu Q."/>
            <person name="Xin Y.-H."/>
        </authorList>
    </citation>
    <scope>NUCLEOTIDE SEQUENCE [LARGE SCALE GENOMIC DNA]</scope>
    <source>
        <strain evidence="3 4">Hz16</strain>
    </source>
</reference>
<dbReference type="SUPFAM" id="SSF53955">
    <property type="entry name" value="Lysozyme-like"/>
    <property type="match status" value="1"/>
</dbReference>
<dbReference type="EMBL" id="SOHL01000008">
    <property type="protein sequence ID" value="TFD72653.1"/>
    <property type="molecule type" value="Genomic_DNA"/>
</dbReference>
<dbReference type="PANTHER" id="PTHR30163">
    <property type="entry name" value="MEMBRANE-BOUND LYTIC MUREIN TRANSGLYCOSYLASE B"/>
    <property type="match status" value="1"/>
</dbReference>
<dbReference type="PANTHER" id="PTHR30163:SF8">
    <property type="entry name" value="LYTIC MUREIN TRANSGLYCOSYLASE"/>
    <property type="match status" value="1"/>
</dbReference>
<evidence type="ECO:0000256" key="1">
    <source>
        <dbReference type="SAM" id="MobiDB-lite"/>
    </source>
</evidence>
<dbReference type="InterPro" id="IPR023346">
    <property type="entry name" value="Lysozyme-like_dom_sf"/>
</dbReference>
<evidence type="ECO:0000313" key="4">
    <source>
        <dbReference type="Proteomes" id="UP000297983"/>
    </source>
</evidence>
<feature type="compositionally biased region" description="Polar residues" evidence="1">
    <location>
        <begin position="53"/>
        <end position="65"/>
    </location>
</feature>
<name>A0A4R9AYM7_9MICO</name>
<dbReference type="CDD" id="cd13399">
    <property type="entry name" value="Slt35-like"/>
    <property type="match status" value="1"/>
</dbReference>
<gene>
    <name evidence="3" type="ORF">E3T50_04820</name>
</gene>
<dbReference type="RefSeq" id="WP_134550831.1">
    <property type="nucleotide sequence ID" value="NZ_SOHL01000008.1"/>
</dbReference>
<dbReference type="GO" id="GO:0008933">
    <property type="term" value="F:peptidoglycan lytic transglycosylase activity"/>
    <property type="evidence" value="ECO:0007669"/>
    <property type="project" value="TreeGrafter"/>
</dbReference>
<dbReference type="Proteomes" id="UP000297983">
    <property type="component" value="Unassembled WGS sequence"/>
</dbReference>
<organism evidence="3 4">
    <name type="scientific">Cryobacterium gelidum</name>
    <dbReference type="NCBI Taxonomy" id="1259164"/>
    <lineage>
        <taxon>Bacteria</taxon>
        <taxon>Bacillati</taxon>
        <taxon>Actinomycetota</taxon>
        <taxon>Actinomycetes</taxon>
        <taxon>Micrococcales</taxon>
        <taxon>Microbacteriaceae</taxon>
        <taxon>Cryobacterium</taxon>
    </lineage>
</organism>
<proteinExistence type="predicted"/>
<keyword evidence="2" id="KW-0732">Signal</keyword>
<feature type="region of interest" description="Disordered" evidence="1">
    <location>
        <begin position="44"/>
        <end position="65"/>
    </location>
</feature>
<feature type="signal peptide" evidence="2">
    <location>
        <begin position="1"/>
        <end position="21"/>
    </location>
</feature>
<protein>
    <submittedName>
        <fullName evidence="3">Murein transglycosylase</fullName>
    </submittedName>
</protein>
<dbReference type="Gene3D" id="1.10.530.10">
    <property type="match status" value="1"/>
</dbReference>
<sequence length="255" mass="26094">MPLCLVLALAAWLAGEAVSTAQPESTRSGASTEAHRVAEQPALVLPAPPPTGSPLTSEPPSATAGLSSTAAMVSKEWAASAAAATGIPLRALLGYAGAELRLAREQPGCGLGWATLAALGSIESDHGRNRGSAIDAGGTTVPGVFGPVLDGTTYAAFRDTDTGTLDGNPRWDRAVGPLQFIPATWAIWGADGNADGVADPQQIDDAALAAGRYLCDTGDLSTASSWRLAIYSYNHVDSYVDLVAATANSYTERMP</sequence>